<dbReference type="GO" id="GO:0140359">
    <property type="term" value="F:ABC-type transporter activity"/>
    <property type="evidence" value="ECO:0007669"/>
    <property type="project" value="InterPro"/>
</dbReference>
<proteinExistence type="predicted"/>
<dbReference type="EMBL" id="FO681348">
    <property type="protein sequence ID" value="CCV66519.1"/>
    <property type="molecule type" value="Genomic_DNA"/>
</dbReference>
<dbReference type="Pfam" id="PF12679">
    <property type="entry name" value="ABC2_membrane_2"/>
    <property type="match status" value="1"/>
</dbReference>
<feature type="transmembrane region" description="Helical" evidence="1">
    <location>
        <begin position="189"/>
        <end position="206"/>
    </location>
</feature>
<keyword evidence="1" id="KW-0812">Transmembrane</keyword>
<evidence type="ECO:0008006" key="4">
    <source>
        <dbReference type="Google" id="ProtNLM"/>
    </source>
</evidence>
<evidence type="ECO:0000313" key="2">
    <source>
        <dbReference type="EMBL" id="CCV66519.1"/>
    </source>
</evidence>
<gene>
    <name evidence="2" type="ORF">BN85314980</name>
</gene>
<protein>
    <recommendedName>
        <fullName evidence="4">ABC-2 type transport system permease protein</fullName>
    </recommendedName>
</protein>
<accession>U4KTD9</accession>
<dbReference type="RefSeq" id="WP_030005376.1">
    <property type="nucleotide sequence ID" value="NC_022549.1"/>
</dbReference>
<keyword evidence="3" id="KW-1185">Reference proteome</keyword>
<evidence type="ECO:0000256" key="1">
    <source>
        <dbReference type="SAM" id="Phobius"/>
    </source>
</evidence>
<keyword evidence="1" id="KW-1133">Transmembrane helix</keyword>
<dbReference type="GO" id="GO:0005886">
    <property type="term" value="C:plasma membrane"/>
    <property type="evidence" value="ECO:0007669"/>
    <property type="project" value="UniProtKB-SubCell"/>
</dbReference>
<name>U4KTD9_9MOLU</name>
<feature type="transmembrane region" description="Helical" evidence="1">
    <location>
        <begin position="67"/>
        <end position="88"/>
    </location>
</feature>
<keyword evidence="1" id="KW-0472">Membrane</keyword>
<dbReference type="STRING" id="61635.BN85314980"/>
<organism evidence="2 3">
    <name type="scientific">Acholeplasma brassicae</name>
    <dbReference type="NCBI Taxonomy" id="61635"/>
    <lineage>
        <taxon>Bacteria</taxon>
        <taxon>Bacillati</taxon>
        <taxon>Mycoplasmatota</taxon>
        <taxon>Mollicutes</taxon>
        <taxon>Acholeplasmatales</taxon>
        <taxon>Acholeplasmataceae</taxon>
        <taxon>Acholeplasma</taxon>
    </lineage>
</organism>
<dbReference type="AlphaFoldDB" id="U4KTD9"/>
<reference evidence="2 3" key="1">
    <citation type="journal article" date="2013" name="J. Mol. Microbiol. Biotechnol.">
        <title>Analysis of the Complete Genomes of Acholeplasma brassicae , A. palmae and A. laidlawii and Their Comparison to the Obligate Parasites from ' Candidatus Phytoplasma'.</title>
        <authorList>
            <person name="Kube M."/>
            <person name="Siewert C."/>
            <person name="Migdoll A.M."/>
            <person name="Duduk B."/>
            <person name="Holz S."/>
            <person name="Rabus R."/>
            <person name="Seemuller E."/>
            <person name="Mitrovic J."/>
            <person name="Muller I."/>
            <person name="Buttner C."/>
            <person name="Reinhardt R."/>
        </authorList>
    </citation>
    <scope>NUCLEOTIDE SEQUENCE [LARGE SCALE GENOMIC DNA]</scope>
    <source>
        <strain evidence="3">0502</strain>
    </source>
</reference>
<feature type="transmembrane region" description="Helical" evidence="1">
    <location>
        <begin position="124"/>
        <end position="149"/>
    </location>
</feature>
<feature type="transmembrane region" description="Helical" evidence="1">
    <location>
        <begin position="161"/>
        <end position="182"/>
    </location>
</feature>
<dbReference type="KEGG" id="abra:BN85314980"/>
<dbReference type="OrthoDB" id="66636at2"/>
<feature type="transmembrane region" description="Helical" evidence="1">
    <location>
        <begin position="237"/>
        <end position="256"/>
    </location>
</feature>
<feature type="transmembrane region" description="Helical" evidence="1">
    <location>
        <begin position="16"/>
        <end position="35"/>
    </location>
</feature>
<dbReference type="Proteomes" id="UP000032737">
    <property type="component" value="Chromosome"/>
</dbReference>
<dbReference type="HOGENOM" id="CLU_064090_1_1_14"/>
<sequence length="266" mass="30356">MNNALFKQTIKDNYKLFLIVFGVMSLYAVIIVSMYDAQDMASWDELLKMFPESLINAMGFRVLDQSFVGYIAGYYYGFLMLLFPMIYLGSASMRILSKYVDNTSMALLLATPNKRNKISFTSAIFLLSSISLLIMMVAFVIYLCAVLMVGEVANLSRFILLNLNVVALFYLLSGIGFFFSAICNETKDALMYGTGIPILFFVIDMLRNTNDKLDFLKYFSVYSLFDTNLIFSESNQVYLNMLVLNLLAIGCYYFGIRLFEKRDLPI</sequence>
<evidence type="ECO:0000313" key="3">
    <source>
        <dbReference type="Proteomes" id="UP000032737"/>
    </source>
</evidence>